<gene>
    <name evidence="4" type="ORF">ACJ73_00905</name>
</gene>
<keyword evidence="1" id="KW-0479">Metal-binding</keyword>
<dbReference type="InterPro" id="IPR001878">
    <property type="entry name" value="Znf_CCHC"/>
</dbReference>
<evidence type="ECO:0000259" key="3">
    <source>
        <dbReference type="PROSITE" id="PS50158"/>
    </source>
</evidence>
<dbReference type="SUPFAM" id="SSF57756">
    <property type="entry name" value="Retrovirus zinc finger-like domains"/>
    <property type="match status" value="1"/>
</dbReference>
<evidence type="ECO:0000313" key="4">
    <source>
        <dbReference type="EMBL" id="OJD27696.1"/>
    </source>
</evidence>
<reference evidence="4 5" key="1">
    <citation type="submission" date="2015-08" db="EMBL/GenBank/DDBJ databases">
        <title>Emmonsia species relationships and genome sequence.</title>
        <authorList>
            <person name="Cuomo C.A."/>
            <person name="Schwartz I.S."/>
            <person name="Kenyon C."/>
            <person name="De Hoog G.S."/>
            <person name="Govender N.P."/>
            <person name="Botha A."/>
            <person name="Moreno L."/>
            <person name="De Vries M."/>
            <person name="Munoz J.F."/>
            <person name="Stielow J.B."/>
        </authorList>
    </citation>
    <scope>NUCLEOTIDE SEQUENCE [LARGE SCALE GENOMIC DNA]</scope>
    <source>
        <strain evidence="4 5">EI222</strain>
    </source>
</reference>
<keyword evidence="5" id="KW-1185">Reference proteome</keyword>
<evidence type="ECO:0000256" key="1">
    <source>
        <dbReference type="PROSITE-ProRule" id="PRU00047"/>
    </source>
</evidence>
<dbReference type="SMART" id="SM00343">
    <property type="entry name" value="ZnF_C2HC"/>
    <property type="match status" value="2"/>
</dbReference>
<sequence>MALPFPTGNEPKRGPAPIEKSDAPGSDRSIVVLRRDCEGYIGEAATPPALVKRANTEARKVLKMANDPVVAAKYLGNKSVVLTAATVSDKKALCANKGWLGPFGARATLWRPRYTVIAKAVNYGAPRLCQVGGRTAGDPRPESGLEGQGGDTGAKGSSRYMRVEVFHRECRVVRCYACHGDGHTARTCRAKVRCGYCAVVGHVDVDCKDKKDGVRPKCANYGGCARKREAVARANMAYNDRPSRFAEPAPLEGRTEPGEWQVVTRAGSKRAGSPVPSAPKPRGRPRKDGLGTGAGNGDIQKMITAPPGEQALRSTAGVDGEDEAMTC</sequence>
<accession>A0A1J9QGU0</accession>
<proteinExistence type="predicted"/>
<organism evidence="4 5">
    <name type="scientific">Blastomyces percursus</name>
    <dbReference type="NCBI Taxonomy" id="1658174"/>
    <lineage>
        <taxon>Eukaryota</taxon>
        <taxon>Fungi</taxon>
        <taxon>Dikarya</taxon>
        <taxon>Ascomycota</taxon>
        <taxon>Pezizomycotina</taxon>
        <taxon>Eurotiomycetes</taxon>
        <taxon>Eurotiomycetidae</taxon>
        <taxon>Onygenales</taxon>
        <taxon>Ajellomycetaceae</taxon>
        <taxon>Blastomyces</taxon>
    </lineage>
</organism>
<feature type="region of interest" description="Disordered" evidence="2">
    <location>
        <begin position="264"/>
        <end position="327"/>
    </location>
</feature>
<feature type="region of interest" description="Disordered" evidence="2">
    <location>
        <begin position="1"/>
        <end position="27"/>
    </location>
</feature>
<dbReference type="AlphaFoldDB" id="A0A1J9QGU0"/>
<name>A0A1J9QGU0_9EURO</name>
<dbReference type="Proteomes" id="UP000242791">
    <property type="component" value="Unassembled WGS sequence"/>
</dbReference>
<dbReference type="InterPro" id="IPR036875">
    <property type="entry name" value="Znf_CCHC_sf"/>
</dbReference>
<dbReference type="GO" id="GO:0008270">
    <property type="term" value="F:zinc ion binding"/>
    <property type="evidence" value="ECO:0007669"/>
    <property type="project" value="UniProtKB-KW"/>
</dbReference>
<dbReference type="EMBL" id="LGTZ01000073">
    <property type="protein sequence ID" value="OJD27696.1"/>
    <property type="molecule type" value="Genomic_DNA"/>
</dbReference>
<dbReference type="PROSITE" id="PS50158">
    <property type="entry name" value="ZF_CCHC"/>
    <property type="match status" value="1"/>
</dbReference>
<comment type="caution">
    <text evidence="4">The sequence shown here is derived from an EMBL/GenBank/DDBJ whole genome shotgun (WGS) entry which is preliminary data.</text>
</comment>
<evidence type="ECO:0000256" key="2">
    <source>
        <dbReference type="SAM" id="MobiDB-lite"/>
    </source>
</evidence>
<keyword evidence="1" id="KW-0863">Zinc-finger</keyword>
<dbReference type="GO" id="GO:0003676">
    <property type="term" value="F:nucleic acid binding"/>
    <property type="evidence" value="ECO:0007669"/>
    <property type="project" value="InterPro"/>
</dbReference>
<dbReference type="VEuPathDB" id="FungiDB:ACJ73_00905"/>
<feature type="domain" description="CCHC-type" evidence="3">
    <location>
        <begin position="174"/>
        <end position="189"/>
    </location>
</feature>
<keyword evidence="1" id="KW-0862">Zinc</keyword>
<dbReference type="STRING" id="1658174.A0A1J9QGU0"/>
<evidence type="ECO:0000313" key="5">
    <source>
        <dbReference type="Proteomes" id="UP000242791"/>
    </source>
</evidence>
<dbReference type="Gene3D" id="4.10.60.10">
    <property type="entry name" value="Zinc finger, CCHC-type"/>
    <property type="match status" value="1"/>
</dbReference>
<protein>
    <recommendedName>
        <fullName evidence="3">CCHC-type domain-containing protein</fullName>
    </recommendedName>
</protein>
<feature type="region of interest" description="Disordered" evidence="2">
    <location>
        <begin position="135"/>
        <end position="156"/>
    </location>
</feature>